<evidence type="ECO:0000256" key="4">
    <source>
        <dbReference type="ARBA" id="ARBA00022692"/>
    </source>
</evidence>
<reference evidence="10" key="1">
    <citation type="journal article" date="2023" name="Mol. Biol. Evol.">
        <title>Third-Generation Sequencing Reveals the Adaptive Role of the Epigenome in Three Deep-Sea Polychaetes.</title>
        <authorList>
            <person name="Perez M."/>
            <person name="Aroh O."/>
            <person name="Sun Y."/>
            <person name="Lan Y."/>
            <person name="Juniper S.K."/>
            <person name="Young C.R."/>
            <person name="Angers B."/>
            <person name="Qian P.Y."/>
        </authorList>
    </citation>
    <scope>NUCLEOTIDE SEQUENCE</scope>
    <source>
        <strain evidence="10">P08H-3</strain>
    </source>
</reference>
<keyword evidence="9" id="KW-0735">Signal-anchor</keyword>
<keyword evidence="9" id="KW-0119">Carbohydrate metabolism</keyword>
<evidence type="ECO:0000256" key="7">
    <source>
        <dbReference type="ARBA" id="ARBA00023136"/>
    </source>
</evidence>
<dbReference type="Pfam" id="PF03567">
    <property type="entry name" value="Sulfotransfer_2"/>
    <property type="match status" value="1"/>
</dbReference>
<evidence type="ECO:0000313" key="11">
    <source>
        <dbReference type="Proteomes" id="UP001208570"/>
    </source>
</evidence>
<name>A0AAD9JU72_9ANNE</name>
<evidence type="ECO:0000256" key="3">
    <source>
        <dbReference type="ARBA" id="ARBA00022679"/>
    </source>
</evidence>
<dbReference type="InterPro" id="IPR018011">
    <property type="entry name" value="Carb_sulfotrans_8-10"/>
</dbReference>
<keyword evidence="7" id="KW-0472">Membrane</keyword>
<dbReference type="GO" id="GO:0016051">
    <property type="term" value="P:carbohydrate biosynthetic process"/>
    <property type="evidence" value="ECO:0007669"/>
    <property type="project" value="InterPro"/>
</dbReference>
<dbReference type="InterPro" id="IPR005331">
    <property type="entry name" value="Sulfotransferase"/>
</dbReference>
<comment type="subcellular location">
    <subcellularLocation>
        <location evidence="1 9">Golgi apparatus membrane</location>
        <topology evidence="1 9">Single-pass type II membrane protein</topology>
    </subcellularLocation>
</comment>
<evidence type="ECO:0000256" key="6">
    <source>
        <dbReference type="ARBA" id="ARBA00023034"/>
    </source>
</evidence>
<sequence>MLSCGVLLTISWITIDTKRRLHTELYLQPWHTIFRKNCSMALRLQELDMICRKYGWSTGFDKDKIENYQRIIVDEKNKVLYCSIPKVACSSFKTFVLKAATGINNTHFHVNHKDQLRRVGLKYLIDYDPKDREIKLTTYFKFIIVRHPFDRLISAYQNKFSSRTKCLKRYQKLTKKIFKENSTADKYGGIKPTFDQFLYLVVKYHETRFKNRHWLSYYEHCNPCNIKYDYIIKFETIEHDLKPFFQNYFKSNEQQDIIRRHIGRSNITDKLREVTRRFSALDQNIVKKLLKIYEKDFLLFSYSWGSEV</sequence>
<proteinExistence type="inferred from homology"/>
<gene>
    <name evidence="10" type="ORF">LSH36_152g01003</name>
</gene>
<dbReference type="AlphaFoldDB" id="A0AAD9JU72"/>
<comment type="similarity">
    <text evidence="2 9">Belongs to the sulfotransferase 2 family.</text>
</comment>
<evidence type="ECO:0000256" key="1">
    <source>
        <dbReference type="ARBA" id="ARBA00004323"/>
    </source>
</evidence>
<dbReference type="PANTHER" id="PTHR12137">
    <property type="entry name" value="CARBOHYDRATE SULFOTRANSFERASE"/>
    <property type="match status" value="1"/>
</dbReference>
<dbReference type="Proteomes" id="UP001208570">
    <property type="component" value="Unassembled WGS sequence"/>
</dbReference>
<dbReference type="GO" id="GO:0000139">
    <property type="term" value="C:Golgi membrane"/>
    <property type="evidence" value="ECO:0007669"/>
    <property type="project" value="UniProtKB-SubCell"/>
</dbReference>
<keyword evidence="4" id="KW-0812">Transmembrane</keyword>
<keyword evidence="3 9" id="KW-0808">Transferase</keyword>
<evidence type="ECO:0000256" key="2">
    <source>
        <dbReference type="ARBA" id="ARBA00006339"/>
    </source>
</evidence>
<keyword evidence="6 9" id="KW-0333">Golgi apparatus</keyword>
<comment type="caution">
    <text evidence="10">The sequence shown here is derived from an EMBL/GenBank/DDBJ whole genome shotgun (WGS) entry which is preliminary data.</text>
</comment>
<keyword evidence="11" id="KW-1185">Reference proteome</keyword>
<dbReference type="GO" id="GO:0008146">
    <property type="term" value="F:sulfotransferase activity"/>
    <property type="evidence" value="ECO:0007669"/>
    <property type="project" value="InterPro"/>
</dbReference>
<dbReference type="EMBL" id="JAODUP010000152">
    <property type="protein sequence ID" value="KAK2159469.1"/>
    <property type="molecule type" value="Genomic_DNA"/>
</dbReference>
<evidence type="ECO:0000256" key="9">
    <source>
        <dbReference type="RuleBase" id="RU364020"/>
    </source>
</evidence>
<organism evidence="10 11">
    <name type="scientific">Paralvinella palmiformis</name>
    <dbReference type="NCBI Taxonomy" id="53620"/>
    <lineage>
        <taxon>Eukaryota</taxon>
        <taxon>Metazoa</taxon>
        <taxon>Spiralia</taxon>
        <taxon>Lophotrochozoa</taxon>
        <taxon>Annelida</taxon>
        <taxon>Polychaeta</taxon>
        <taxon>Sedentaria</taxon>
        <taxon>Canalipalpata</taxon>
        <taxon>Terebellida</taxon>
        <taxon>Terebelliformia</taxon>
        <taxon>Alvinellidae</taxon>
        <taxon>Paralvinella</taxon>
    </lineage>
</organism>
<protein>
    <recommendedName>
        <fullName evidence="9">Carbohydrate sulfotransferase</fullName>
        <ecNumber evidence="9">2.8.2.-</ecNumber>
    </recommendedName>
</protein>
<keyword evidence="5" id="KW-1133">Transmembrane helix</keyword>
<evidence type="ECO:0000313" key="10">
    <source>
        <dbReference type="EMBL" id="KAK2159469.1"/>
    </source>
</evidence>
<dbReference type="PANTHER" id="PTHR12137:SF54">
    <property type="entry name" value="CARBOHYDRATE SULFOTRANSFERASE"/>
    <property type="match status" value="1"/>
</dbReference>
<evidence type="ECO:0000256" key="5">
    <source>
        <dbReference type="ARBA" id="ARBA00022989"/>
    </source>
</evidence>
<keyword evidence="8 9" id="KW-0325">Glycoprotein</keyword>
<dbReference type="EC" id="2.8.2.-" evidence="9"/>
<evidence type="ECO:0000256" key="8">
    <source>
        <dbReference type="ARBA" id="ARBA00023180"/>
    </source>
</evidence>
<accession>A0AAD9JU72</accession>